<dbReference type="RefSeq" id="WP_369209512.1">
    <property type="nucleotide sequence ID" value="NZ_JBFNXQ010000083.1"/>
</dbReference>
<accession>A0ABV3XKQ0</accession>
<dbReference type="NCBIfam" id="TIGR03941">
    <property type="entry name" value="tRNA_deam_assoc"/>
    <property type="match status" value="1"/>
</dbReference>
<organism evidence="1 2">
    <name type="scientific">Geodermatophilus maliterrae</name>
    <dbReference type="NCBI Taxonomy" id="3162531"/>
    <lineage>
        <taxon>Bacteria</taxon>
        <taxon>Bacillati</taxon>
        <taxon>Actinomycetota</taxon>
        <taxon>Actinomycetes</taxon>
        <taxon>Geodermatophilales</taxon>
        <taxon>Geodermatophilaceae</taxon>
        <taxon>Geodermatophilus</taxon>
    </lineage>
</organism>
<proteinExistence type="predicted"/>
<dbReference type="Proteomes" id="UP001560045">
    <property type="component" value="Unassembled WGS sequence"/>
</dbReference>
<dbReference type="InterPro" id="IPR023869">
    <property type="entry name" value="tRNA_Adeno_NH3ase_assoc_put"/>
</dbReference>
<name>A0ABV3XKQ0_9ACTN</name>
<keyword evidence="2" id="KW-1185">Reference proteome</keyword>
<sequence length="167" mass="17915">MSAPGTAAPASWAVRVSRPDSRWRVELLAADAGDELPLLERALGEPGTEGWPPPFVVVVDSRLYFVVLRHGPGGMVRALISDATMQEWVLGAEVVERYGIAVDEDGAFDDDETGWPGGDLDVFADDGLPADELRPIVTADDLWADEMVTRIAARLGFADELAAAVRA</sequence>
<evidence type="ECO:0000313" key="2">
    <source>
        <dbReference type="Proteomes" id="UP001560045"/>
    </source>
</evidence>
<gene>
    <name evidence="1" type="ORF">ABQ292_20225</name>
</gene>
<comment type="caution">
    <text evidence="1">The sequence shown here is derived from an EMBL/GenBank/DDBJ whole genome shotgun (WGS) entry which is preliminary data.</text>
</comment>
<reference evidence="1 2" key="1">
    <citation type="submission" date="2024-06" db="EMBL/GenBank/DDBJ databases">
        <title>Draft genome sequence of Geodermatophilus badlandi, a novel member of the Geodermatophilaceae isolated from badland sedimentary rocks in the Red desert, Wyoming, USA.</title>
        <authorList>
            <person name="Ben Tekaya S."/>
            <person name="Nouioui I."/>
            <person name="Flores G.M."/>
            <person name="Shaal M.N."/>
            <person name="Bredoire F."/>
            <person name="Basile F."/>
            <person name="Van Diepen L."/>
            <person name="Ward N.L."/>
        </authorList>
    </citation>
    <scope>NUCLEOTIDE SEQUENCE [LARGE SCALE GENOMIC DNA]</scope>
    <source>
        <strain evidence="1 2">WL48A</strain>
    </source>
</reference>
<protein>
    <submittedName>
        <fullName evidence="1">tRNA adenosine deaminase-associated protein</fullName>
    </submittedName>
</protein>
<dbReference type="EMBL" id="JBFNXQ010000083">
    <property type="protein sequence ID" value="MEX5720693.1"/>
    <property type="molecule type" value="Genomic_DNA"/>
</dbReference>
<evidence type="ECO:0000313" key="1">
    <source>
        <dbReference type="EMBL" id="MEX5720693.1"/>
    </source>
</evidence>